<evidence type="ECO:0000313" key="4">
    <source>
        <dbReference type="EMBL" id="GBG96361.1"/>
    </source>
</evidence>
<dbReference type="Gene3D" id="3.40.50.2000">
    <property type="entry name" value="Glycogen Phosphorylase B"/>
    <property type="match status" value="2"/>
</dbReference>
<keyword evidence="1 4" id="KW-0808">Transferase</keyword>
<dbReference type="AlphaFoldDB" id="A0A2R5HJE7"/>
<accession>A0A2R5HJE7</accession>
<dbReference type="InterPro" id="IPR058591">
    <property type="entry name" value="Gtf3_N"/>
</dbReference>
<feature type="domain" description="Glucosyltransferase 3-like C-terminal" evidence="3">
    <location>
        <begin position="166"/>
        <end position="325"/>
    </location>
</feature>
<dbReference type="GO" id="GO:0016740">
    <property type="term" value="F:transferase activity"/>
    <property type="evidence" value="ECO:0007669"/>
    <property type="project" value="UniProtKB-KW"/>
</dbReference>
<evidence type="ECO:0000313" key="5">
    <source>
        <dbReference type="Proteomes" id="UP000245021"/>
    </source>
</evidence>
<dbReference type="Pfam" id="PF26334">
    <property type="entry name" value="Gtf3_N"/>
    <property type="match status" value="1"/>
</dbReference>
<dbReference type="OrthoDB" id="9790931at2"/>
<protein>
    <submittedName>
        <fullName evidence="4">Beta-1,6-galactofuranosyltransferase</fullName>
    </submittedName>
</protein>
<dbReference type="RefSeq" id="WP_109245343.1">
    <property type="nucleotide sequence ID" value="NZ_BFFO01000002.1"/>
</dbReference>
<evidence type="ECO:0000259" key="3">
    <source>
        <dbReference type="Pfam" id="PF26337"/>
    </source>
</evidence>
<organism evidence="4 5">
    <name type="scientific">Lactococcus termiticola</name>
    <dbReference type="NCBI Taxonomy" id="2169526"/>
    <lineage>
        <taxon>Bacteria</taxon>
        <taxon>Bacillati</taxon>
        <taxon>Bacillota</taxon>
        <taxon>Bacilli</taxon>
        <taxon>Lactobacillales</taxon>
        <taxon>Streptococcaceae</taxon>
        <taxon>Lactococcus</taxon>
    </lineage>
</organism>
<dbReference type="PIRSF" id="PIRSF007023">
    <property type="entry name" value="UDP-Galf_transf"/>
    <property type="match status" value="1"/>
</dbReference>
<reference evidence="4 5" key="1">
    <citation type="journal article" date="2018" name="Genome Announc.">
        <title>Draft Genome Sequence of Lactococcus sp. Strain NtB2 (JCM 32569), Isolated from the Gut of the Higher Termite Nasutitermes takasagoensis.</title>
        <authorList>
            <person name="Noda S."/>
            <person name="Aihara C."/>
            <person name="Yuki M."/>
            <person name="Ohkuma M."/>
        </authorList>
    </citation>
    <scope>NUCLEOTIDE SEQUENCE [LARGE SCALE GENOMIC DNA]</scope>
    <source>
        <strain evidence="4 5">NtB2</strain>
    </source>
</reference>
<feature type="domain" description="Glucosyltransferase 3-like N-terminal" evidence="2">
    <location>
        <begin position="3"/>
        <end position="145"/>
    </location>
</feature>
<name>A0A2R5HJE7_9LACT</name>
<sequence length="332" mass="37707">MRRWVINIVQGESRDAVTKPKADVADIAEGMGYQKVNVNMQYMGNFSDEGLASLIAGMTQLVREDDVFLYQFPTLLGFRFDEAFVSHVKAKGAKVIVLMHDSEWLRGFYPEENTFLNGVDAVIGHWHKMNESLREYGVTTPIIDKALFDYVQEKDFPLTDNISKKVVVAGNLDKSIFVEEWGDDMPELHAYGNKQLLNFGSQCHYHGSFQAQELLEELPKDAFGISWDDNLPGGGDYQRYSRYNSPHKLALYLGLGLPVIVWKEAGIASYVVEQGLGFAIDHPRDIAERFNTMTEEELSNYKRRANQAARAIRAGFFTRRAIMQAEDLIYPV</sequence>
<dbReference type="EMBL" id="BFFO01000002">
    <property type="protein sequence ID" value="GBG96361.1"/>
    <property type="molecule type" value="Genomic_DNA"/>
</dbReference>
<dbReference type="InterPro" id="IPR058592">
    <property type="entry name" value="Gtf3_C"/>
</dbReference>
<keyword evidence="5" id="KW-1185">Reference proteome</keyword>
<dbReference type="Pfam" id="PF26337">
    <property type="entry name" value="Gtf3_C"/>
    <property type="match status" value="1"/>
</dbReference>
<gene>
    <name evidence="4" type="ORF">NtB2_00472</name>
</gene>
<comment type="caution">
    <text evidence="4">The sequence shown here is derived from an EMBL/GenBank/DDBJ whole genome shotgun (WGS) entry which is preliminary data.</text>
</comment>
<evidence type="ECO:0000256" key="1">
    <source>
        <dbReference type="ARBA" id="ARBA00022679"/>
    </source>
</evidence>
<evidence type="ECO:0000259" key="2">
    <source>
        <dbReference type="Pfam" id="PF26334"/>
    </source>
</evidence>
<proteinExistence type="predicted"/>
<dbReference type="Proteomes" id="UP000245021">
    <property type="component" value="Unassembled WGS sequence"/>
</dbReference>